<sequence>MMNSLLKRQISKFLPDYLQHNEDLDVFLEAIGKSYNFYDQQSLMLQRATTISSEELSVASENLQKQTDAQKEIIEKLKNVIHTLKFYELEEDASLEGSNSLKLIDFINHQTKEIININKEKDKLLKYLKRQNQELNDYAHMVSHDLVTPLQNIETLAHLIEDDYRDEIDATGVQKLKLISENVHRVETLISAIRDYSSIKIVGKEDLEIDLHKIIDDTIQELSIDENIRIKIKDDLPKLKGEKNCFKHLFFNLIKNAIKFNDKDKKEIEIGYNEEEGFWKFYIKDNGNGIDEPYLKKVFLAFFKLENNTKSAGLGLSIVKKVTDLYEGNVWAESEVNEGSTFFFTIKK</sequence>
<dbReference type="GO" id="GO:0030295">
    <property type="term" value="F:protein kinase activator activity"/>
    <property type="evidence" value="ECO:0007669"/>
    <property type="project" value="TreeGrafter"/>
</dbReference>
<dbReference type="InterPro" id="IPR050351">
    <property type="entry name" value="BphY/WalK/GraS-like"/>
</dbReference>
<dbReference type="GO" id="GO:0007234">
    <property type="term" value="P:osmosensory signaling via phosphorelay pathway"/>
    <property type="evidence" value="ECO:0007669"/>
    <property type="project" value="TreeGrafter"/>
</dbReference>
<dbReference type="Pfam" id="PF00512">
    <property type="entry name" value="HisKA"/>
    <property type="match status" value="1"/>
</dbReference>
<protein>
    <recommendedName>
        <fullName evidence="2">histidine kinase</fullName>
        <ecNumber evidence="2">2.7.13.3</ecNumber>
    </recommendedName>
</protein>
<evidence type="ECO:0000256" key="2">
    <source>
        <dbReference type="ARBA" id="ARBA00012438"/>
    </source>
</evidence>
<dbReference type="PRINTS" id="PR00344">
    <property type="entry name" value="BCTRLSENSOR"/>
</dbReference>
<keyword evidence="3" id="KW-0597">Phosphoprotein</keyword>
<dbReference type="RefSeq" id="WP_243693128.1">
    <property type="nucleotide sequence ID" value="NZ_SLXM01000009.1"/>
</dbReference>
<name>A0A4R2NPM5_9FLAO</name>
<dbReference type="InterPro" id="IPR036890">
    <property type="entry name" value="HATPase_C_sf"/>
</dbReference>
<dbReference type="SMART" id="SM00388">
    <property type="entry name" value="HisKA"/>
    <property type="match status" value="1"/>
</dbReference>
<dbReference type="Pfam" id="PF02518">
    <property type="entry name" value="HATPase_c"/>
    <property type="match status" value="1"/>
</dbReference>
<dbReference type="SMART" id="SM00387">
    <property type="entry name" value="HATPase_c"/>
    <property type="match status" value="1"/>
</dbReference>
<dbReference type="GO" id="GO:0000155">
    <property type="term" value="F:phosphorelay sensor kinase activity"/>
    <property type="evidence" value="ECO:0007669"/>
    <property type="project" value="InterPro"/>
</dbReference>
<evidence type="ECO:0000256" key="1">
    <source>
        <dbReference type="ARBA" id="ARBA00000085"/>
    </source>
</evidence>
<dbReference type="InterPro" id="IPR003594">
    <property type="entry name" value="HATPase_dom"/>
</dbReference>
<dbReference type="Proteomes" id="UP000294564">
    <property type="component" value="Unassembled WGS sequence"/>
</dbReference>
<dbReference type="PANTHER" id="PTHR42878">
    <property type="entry name" value="TWO-COMPONENT HISTIDINE KINASE"/>
    <property type="match status" value="1"/>
</dbReference>
<dbReference type="SUPFAM" id="SSF55874">
    <property type="entry name" value="ATPase domain of HSP90 chaperone/DNA topoisomerase II/histidine kinase"/>
    <property type="match status" value="1"/>
</dbReference>
<evidence type="ECO:0000313" key="8">
    <source>
        <dbReference type="Proteomes" id="UP000294564"/>
    </source>
</evidence>
<proteinExistence type="predicted"/>
<gene>
    <name evidence="7" type="ORF">EV195_1098</name>
</gene>
<evidence type="ECO:0000259" key="6">
    <source>
        <dbReference type="PROSITE" id="PS50109"/>
    </source>
</evidence>
<dbReference type="PROSITE" id="PS50109">
    <property type="entry name" value="HIS_KIN"/>
    <property type="match status" value="1"/>
</dbReference>
<keyword evidence="8" id="KW-1185">Reference proteome</keyword>
<feature type="domain" description="Histidine kinase" evidence="6">
    <location>
        <begin position="141"/>
        <end position="348"/>
    </location>
</feature>
<comment type="caution">
    <text evidence="7">The sequence shown here is derived from an EMBL/GenBank/DDBJ whole genome shotgun (WGS) entry which is preliminary data.</text>
</comment>
<evidence type="ECO:0000256" key="3">
    <source>
        <dbReference type="ARBA" id="ARBA00022553"/>
    </source>
</evidence>
<evidence type="ECO:0000256" key="4">
    <source>
        <dbReference type="ARBA" id="ARBA00022679"/>
    </source>
</evidence>
<dbReference type="SUPFAM" id="SSF47384">
    <property type="entry name" value="Homodimeric domain of signal transducing histidine kinase"/>
    <property type="match status" value="1"/>
</dbReference>
<keyword evidence="4" id="KW-0808">Transferase</keyword>
<dbReference type="InterPro" id="IPR004358">
    <property type="entry name" value="Sig_transdc_His_kin-like_C"/>
</dbReference>
<dbReference type="EMBL" id="SLXM01000009">
    <property type="protein sequence ID" value="TCP23284.1"/>
    <property type="molecule type" value="Genomic_DNA"/>
</dbReference>
<dbReference type="CDD" id="cd00082">
    <property type="entry name" value="HisKA"/>
    <property type="match status" value="1"/>
</dbReference>
<dbReference type="EC" id="2.7.13.3" evidence="2"/>
<organism evidence="7 8">
    <name type="scientific">Tenacibaculum skagerrakense</name>
    <dbReference type="NCBI Taxonomy" id="186571"/>
    <lineage>
        <taxon>Bacteria</taxon>
        <taxon>Pseudomonadati</taxon>
        <taxon>Bacteroidota</taxon>
        <taxon>Flavobacteriia</taxon>
        <taxon>Flavobacteriales</taxon>
        <taxon>Flavobacteriaceae</taxon>
        <taxon>Tenacibaculum</taxon>
    </lineage>
</organism>
<dbReference type="GO" id="GO:0000156">
    <property type="term" value="F:phosphorelay response regulator activity"/>
    <property type="evidence" value="ECO:0007669"/>
    <property type="project" value="TreeGrafter"/>
</dbReference>
<comment type="catalytic activity">
    <reaction evidence="1">
        <text>ATP + protein L-histidine = ADP + protein N-phospho-L-histidine.</text>
        <dbReference type="EC" id="2.7.13.3"/>
    </reaction>
</comment>
<reference evidence="7 8" key="1">
    <citation type="submission" date="2019-03" db="EMBL/GenBank/DDBJ databases">
        <title>Genomic Encyclopedia of Type Strains, Phase IV (KMG-IV): sequencing the most valuable type-strain genomes for metagenomic binning, comparative biology and taxonomic classification.</title>
        <authorList>
            <person name="Goeker M."/>
        </authorList>
    </citation>
    <scope>NUCLEOTIDE SEQUENCE [LARGE SCALE GENOMIC DNA]</scope>
    <source>
        <strain evidence="7 8">DSM 14836</strain>
    </source>
</reference>
<dbReference type="Gene3D" id="1.10.287.130">
    <property type="match status" value="1"/>
</dbReference>
<dbReference type="InterPro" id="IPR036097">
    <property type="entry name" value="HisK_dim/P_sf"/>
</dbReference>
<dbReference type="Gene3D" id="3.30.565.10">
    <property type="entry name" value="Histidine kinase-like ATPase, C-terminal domain"/>
    <property type="match status" value="1"/>
</dbReference>
<dbReference type="PANTHER" id="PTHR42878:SF15">
    <property type="entry name" value="BACTERIOPHYTOCHROME"/>
    <property type="match status" value="1"/>
</dbReference>
<dbReference type="InterPro" id="IPR005467">
    <property type="entry name" value="His_kinase_dom"/>
</dbReference>
<keyword evidence="5" id="KW-0418">Kinase</keyword>
<evidence type="ECO:0000256" key="5">
    <source>
        <dbReference type="ARBA" id="ARBA00022777"/>
    </source>
</evidence>
<dbReference type="AlphaFoldDB" id="A0A4R2NPM5"/>
<dbReference type="InterPro" id="IPR003661">
    <property type="entry name" value="HisK_dim/P_dom"/>
</dbReference>
<accession>A0A4R2NPM5</accession>
<evidence type="ECO:0000313" key="7">
    <source>
        <dbReference type="EMBL" id="TCP23284.1"/>
    </source>
</evidence>